<evidence type="ECO:0000256" key="1">
    <source>
        <dbReference type="SAM" id="SignalP"/>
    </source>
</evidence>
<reference evidence="3" key="1">
    <citation type="submission" date="2018-06" db="EMBL/GenBank/DDBJ databases">
        <title>Genomic Encyclopedia of Type Strains, Phase IV (KMG-V): Genome sequencing to study the core and pangenomes of soil and plant-associated prokaryotes.</title>
        <authorList>
            <person name="Whitman W."/>
        </authorList>
    </citation>
    <scope>NUCLEOTIDE SEQUENCE [LARGE SCALE GENOMIC DNA]</scope>
    <source>
        <strain evidence="3">MLR2-44</strain>
    </source>
</reference>
<feature type="chain" id="PRO_5015984888" description="PPC domain-containing protein" evidence="1">
    <location>
        <begin position="36"/>
        <end position="203"/>
    </location>
</feature>
<proteinExistence type="predicted"/>
<dbReference type="CDD" id="cd11378">
    <property type="entry name" value="DUF296"/>
    <property type="match status" value="1"/>
</dbReference>
<dbReference type="InterPro" id="IPR005175">
    <property type="entry name" value="PPC_dom"/>
</dbReference>
<dbReference type="Gene3D" id="3.30.1330.80">
    <property type="entry name" value="Hypothetical protein, similar to alpha- acetolactate decarboxylase, domain 2"/>
    <property type="match status" value="1"/>
</dbReference>
<dbReference type="PANTHER" id="PTHR34988:SF1">
    <property type="entry name" value="DNA-BINDING PROTEIN"/>
    <property type="match status" value="1"/>
</dbReference>
<dbReference type="AlphaFoldDB" id="A0A2W7P8J2"/>
<protein>
    <recommendedName>
        <fullName evidence="2">PPC domain-containing protein</fullName>
    </recommendedName>
</protein>
<organism evidence="3 4">
    <name type="scientific">Cupriavidus phytorum</name>
    <dbReference type="NCBI Taxonomy" id="3024399"/>
    <lineage>
        <taxon>Bacteria</taxon>
        <taxon>Pseudomonadati</taxon>
        <taxon>Pseudomonadota</taxon>
        <taxon>Betaproteobacteria</taxon>
        <taxon>Burkholderiales</taxon>
        <taxon>Burkholderiaceae</taxon>
        <taxon>Cupriavidus</taxon>
    </lineage>
</organism>
<dbReference type="PANTHER" id="PTHR34988">
    <property type="entry name" value="PROTEIN, PUTATIVE-RELATED"/>
    <property type="match status" value="1"/>
</dbReference>
<dbReference type="Proteomes" id="UP000249638">
    <property type="component" value="Unassembled WGS sequence"/>
</dbReference>
<feature type="signal peptide" evidence="1">
    <location>
        <begin position="1"/>
        <end position="35"/>
    </location>
</feature>
<evidence type="ECO:0000313" key="3">
    <source>
        <dbReference type="EMBL" id="PZX32368.1"/>
    </source>
</evidence>
<keyword evidence="4" id="KW-1185">Reference proteome</keyword>
<feature type="domain" description="PPC" evidence="2">
    <location>
        <begin position="65"/>
        <end position="200"/>
    </location>
</feature>
<dbReference type="Pfam" id="PF03479">
    <property type="entry name" value="PCC"/>
    <property type="match status" value="1"/>
</dbReference>
<dbReference type="PROSITE" id="PS51742">
    <property type="entry name" value="PPC"/>
    <property type="match status" value="1"/>
</dbReference>
<dbReference type="EMBL" id="QKZN01000002">
    <property type="protein sequence ID" value="PZX32368.1"/>
    <property type="molecule type" value="Genomic_DNA"/>
</dbReference>
<name>A0A2W7P8J2_9BURK</name>
<dbReference type="SUPFAM" id="SSF117856">
    <property type="entry name" value="AF0104/ALDC/Ptd012-like"/>
    <property type="match status" value="1"/>
</dbReference>
<comment type="caution">
    <text evidence="3">The sequence shown here is derived from an EMBL/GenBank/DDBJ whole genome shotgun (WGS) entry which is preliminary data.</text>
</comment>
<gene>
    <name evidence="3" type="ORF">C7416_102543</name>
</gene>
<evidence type="ECO:0000313" key="4">
    <source>
        <dbReference type="Proteomes" id="UP000249638"/>
    </source>
</evidence>
<keyword evidence="1" id="KW-0732">Signal</keyword>
<evidence type="ECO:0000259" key="2">
    <source>
        <dbReference type="PROSITE" id="PS51742"/>
    </source>
</evidence>
<sequence length="203" mass="21686">MLILRQTLRARQALATFAAATAVGAVALTPAPAAAQPAPSAECKAALDARAQNPNYPRDSVPRYIKTLTGYLLVLRMGDNVFEQIEAFAICEKVPSASLSAIGFANVTFGFWDAAKKQFNPRTFRNVEMASIVGSLAWKEDKPSIHAHGVAGDSSFDTYGGHILSMEVGTGSLEVTVITHPQLLERATDPRIGANVLGLHDTH</sequence>
<accession>A0A2W7P8J2</accession>